<dbReference type="OrthoDB" id="2149800at2"/>
<dbReference type="AlphaFoldDB" id="A0A563U978"/>
<gene>
    <name evidence="5" type="ORF">FPZ42_01045</name>
</gene>
<dbReference type="InterPro" id="IPR028082">
    <property type="entry name" value="Peripla_BP_I"/>
</dbReference>
<evidence type="ECO:0000256" key="2">
    <source>
        <dbReference type="ARBA" id="ARBA00022729"/>
    </source>
</evidence>
<comment type="caution">
    <text evidence="5">The sequence shown here is derived from an EMBL/GenBank/DDBJ whole genome shotgun (WGS) entry which is preliminary data.</text>
</comment>
<organism evidence="5 6">
    <name type="scientific">Mucilaginibacter achroorhodeus</name>
    <dbReference type="NCBI Taxonomy" id="2599294"/>
    <lineage>
        <taxon>Bacteria</taxon>
        <taxon>Pseudomonadati</taxon>
        <taxon>Bacteroidota</taxon>
        <taxon>Sphingobacteriia</taxon>
        <taxon>Sphingobacteriales</taxon>
        <taxon>Sphingobacteriaceae</taxon>
        <taxon>Mucilaginibacter</taxon>
    </lineage>
</organism>
<dbReference type="RefSeq" id="WP_146268646.1">
    <property type="nucleotide sequence ID" value="NZ_VOEI01000001.1"/>
</dbReference>
<dbReference type="Gene3D" id="3.40.50.2300">
    <property type="match status" value="2"/>
</dbReference>
<dbReference type="SUPFAM" id="SSF53822">
    <property type="entry name" value="Periplasmic binding protein-like I"/>
    <property type="match status" value="1"/>
</dbReference>
<reference evidence="5 6" key="1">
    <citation type="submission" date="2019-07" db="EMBL/GenBank/DDBJ databases">
        <authorList>
            <person name="Kim J."/>
        </authorList>
    </citation>
    <scope>NUCLEOTIDE SEQUENCE [LARGE SCALE GENOMIC DNA]</scope>
    <source>
        <strain evidence="5 6">MJ1a</strain>
    </source>
</reference>
<name>A0A563U978_9SPHI</name>
<dbReference type="CDD" id="cd06268">
    <property type="entry name" value="PBP1_ABC_transporter_LIVBP-like"/>
    <property type="match status" value="1"/>
</dbReference>
<dbReference type="Proteomes" id="UP000318010">
    <property type="component" value="Unassembled WGS sequence"/>
</dbReference>
<feature type="region of interest" description="Disordered" evidence="3">
    <location>
        <begin position="34"/>
        <end position="62"/>
    </location>
</feature>
<evidence type="ECO:0000259" key="4">
    <source>
        <dbReference type="Pfam" id="PF13458"/>
    </source>
</evidence>
<dbReference type="PROSITE" id="PS51257">
    <property type="entry name" value="PROKAR_LIPOPROTEIN"/>
    <property type="match status" value="1"/>
</dbReference>
<proteinExistence type="inferred from homology"/>
<dbReference type="Pfam" id="PF13458">
    <property type="entry name" value="Peripla_BP_6"/>
    <property type="match status" value="1"/>
</dbReference>
<evidence type="ECO:0000313" key="5">
    <source>
        <dbReference type="EMBL" id="TWR27829.1"/>
    </source>
</evidence>
<protein>
    <submittedName>
        <fullName evidence="5">Amino acid ABC transporter substrate-binding protein</fullName>
    </submittedName>
</protein>
<accession>A0A563U978</accession>
<comment type="similarity">
    <text evidence="1">Belongs to the leucine-binding protein family.</text>
</comment>
<keyword evidence="6" id="KW-1185">Reference proteome</keyword>
<feature type="domain" description="Leucine-binding protein" evidence="4">
    <location>
        <begin position="98"/>
        <end position="396"/>
    </location>
</feature>
<dbReference type="EMBL" id="VOEI01000001">
    <property type="protein sequence ID" value="TWR27829.1"/>
    <property type="molecule type" value="Genomic_DNA"/>
</dbReference>
<evidence type="ECO:0000313" key="6">
    <source>
        <dbReference type="Proteomes" id="UP000318010"/>
    </source>
</evidence>
<dbReference type="InterPro" id="IPR028081">
    <property type="entry name" value="Leu-bd"/>
</dbReference>
<evidence type="ECO:0000256" key="3">
    <source>
        <dbReference type="SAM" id="MobiDB-lite"/>
    </source>
</evidence>
<sequence>MTSVRNHRPLLSGNKWLLFVLAVVIGACSPKVNPVSKPAKTGTEQPQDKTEKAPEQPQAKPPAAKASVISLILPLGLNYAAAGQSYTAVKLRSANMSVEYYQGFKLALDSAASEGANFKLQVFDTKDDMAQAHSLGLNPQVKASDLIVGPVFPEDIKAFSSSLTAPGKAIVSPLSPAAPETFRNQNLVTMTPPLEYHAKGAAEYVAKQLKPKKVFILTSGFSDEKAYSSPFKRTIDSLSKRKIQVITTTISRGNLTPIVKNLSAAEQNIFLVPSTKQAFLMVTLRSLDTLSKKFPVTVIGHPNWEKFAFLKPALLQRLHTHITSSDKVDYKSGETSAFLRSYRHAYHAEPTDFAIKGFDEGLYFARMLAEGEDMRKPDLEDFTGLHNSFHFKNIPGQGWVNTHVDILRYENFYLKKVK</sequence>
<evidence type="ECO:0000256" key="1">
    <source>
        <dbReference type="ARBA" id="ARBA00010062"/>
    </source>
</evidence>
<keyword evidence="2" id="KW-0732">Signal</keyword>